<protein>
    <recommendedName>
        <fullName evidence="5 9">Uracil-DNA glycosylase</fullName>
        <shortName evidence="9">UDG</shortName>
        <ecNumber evidence="4 9">3.2.2.27</ecNumber>
    </recommendedName>
</protein>
<evidence type="ECO:0000313" key="13">
    <source>
        <dbReference type="EMBL" id="PRP66523.1"/>
    </source>
</evidence>
<reference evidence="13 14" key="1">
    <citation type="submission" date="2016-11" db="EMBL/GenBank/DDBJ databases">
        <title>Trade-off between light-utilization and light-protection in marine flavobacteria.</title>
        <authorList>
            <person name="Kumagai Y."/>
        </authorList>
    </citation>
    <scope>NUCLEOTIDE SEQUENCE [LARGE SCALE GENOMIC DNA]</scope>
    <source>
        <strain evidence="13 14">JCM 17109</strain>
    </source>
</reference>
<evidence type="ECO:0000313" key="14">
    <source>
        <dbReference type="Proteomes" id="UP000239532"/>
    </source>
</evidence>
<dbReference type="InterPro" id="IPR005122">
    <property type="entry name" value="Uracil-DNA_glycosylase-like"/>
</dbReference>
<dbReference type="GO" id="GO:0097510">
    <property type="term" value="P:base-excision repair, AP site formation via deaminated base removal"/>
    <property type="evidence" value="ECO:0007669"/>
    <property type="project" value="TreeGrafter"/>
</dbReference>
<evidence type="ECO:0000256" key="8">
    <source>
        <dbReference type="ARBA" id="ARBA00023204"/>
    </source>
</evidence>
<dbReference type="SMART" id="SM00986">
    <property type="entry name" value="UDG"/>
    <property type="match status" value="1"/>
</dbReference>
<dbReference type="InterPro" id="IPR002043">
    <property type="entry name" value="UDG_fam1"/>
</dbReference>
<evidence type="ECO:0000259" key="12">
    <source>
        <dbReference type="SMART" id="SM00986"/>
    </source>
</evidence>
<dbReference type="SMART" id="SM00987">
    <property type="entry name" value="UreE_C"/>
    <property type="match status" value="1"/>
</dbReference>
<name>A0A2S9WSS9_9FLAO</name>
<sequence length="223" mass="25765">MPVKIEPSWKEMLREEFSKEYFENLIAFVKQEYETKTCYPPGNKIFAAFDRTPFEEVKVIILGQDPYHGAGQANGLCFSVADGMAHPPSLINIFKEQQRDIDLRKPYPKSGNLEHWADQGVLLLNATLTVEAGKAGSHQKKGWEQFTDHVIKTLAEEREKLVFMLWGSFAKSKLKFINEKKHFVLTSGHPSPLSANRGYWFDNKHFSRCNRYLQEQGKKPIDW</sequence>
<feature type="active site" description="Proton acceptor" evidence="9 10">
    <location>
        <position position="65"/>
    </location>
</feature>
<dbReference type="InterPro" id="IPR018085">
    <property type="entry name" value="Ura-DNA_Glyclase_AS"/>
</dbReference>
<comment type="catalytic activity">
    <reaction evidence="1 9 11">
        <text>Hydrolyzes single-stranded DNA or mismatched double-stranded DNA and polynucleotides, releasing free uracil.</text>
        <dbReference type="EC" id="3.2.2.27"/>
    </reaction>
</comment>
<dbReference type="NCBIfam" id="TIGR00628">
    <property type="entry name" value="ung"/>
    <property type="match status" value="1"/>
</dbReference>
<dbReference type="GO" id="GO:0005737">
    <property type="term" value="C:cytoplasm"/>
    <property type="evidence" value="ECO:0007669"/>
    <property type="project" value="UniProtKB-SubCell"/>
</dbReference>
<evidence type="ECO:0000256" key="1">
    <source>
        <dbReference type="ARBA" id="ARBA00001400"/>
    </source>
</evidence>
<dbReference type="CDD" id="cd10027">
    <property type="entry name" value="UDG-F1-like"/>
    <property type="match status" value="1"/>
</dbReference>
<comment type="function">
    <text evidence="2 9 11">Excises uracil residues from the DNA which can arise as a result of misincorporation of dUMP residues by DNA polymerase or due to deamination of cytosine.</text>
</comment>
<evidence type="ECO:0000256" key="9">
    <source>
        <dbReference type="HAMAP-Rule" id="MF_00148"/>
    </source>
</evidence>
<proteinExistence type="inferred from homology"/>
<dbReference type="PANTHER" id="PTHR11264:SF0">
    <property type="entry name" value="URACIL-DNA GLYCOSYLASE"/>
    <property type="match status" value="1"/>
</dbReference>
<dbReference type="GO" id="GO:0004844">
    <property type="term" value="F:uracil DNA N-glycosylase activity"/>
    <property type="evidence" value="ECO:0007669"/>
    <property type="project" value="UniProtKB-UniRule"/>
</dbReference>
<dbReference type="Proteomes" id="UP000239532">
    <property type="component" value="Unassembled WGS sequence"/>
</dbReference>
<evidence type="ECO:0000256" key="2">
    <source>
        <dbReference type="ARBA" id="ARBA00002631"/>
    </source>
</evidence>
<dbReference type="EMBL" id="MQUC01000003">
    <property type="protein sequence ID" value="PRP66523.1"/>
    <property type="molecule type" value="Genomic_DNA"/>
</dbReference>
<evidence type="ECO:0000256" key="3">
    <source>
        <dbReference type="ARBA" id="ARBA00008184"/>
    </source>
</evidence>
<evidence type="ECO:0000256" key="5">
    <source>
        <dbReference type="ARBA" id="ARBA00018429"/>
    </source>
</evidence>
<dbReference type="SUPFAM" id="SSF52141">
    <property type="entry name" value="Uracil-DNA glycosylase-like"/>
    <property type="match status" value="1"/>
</dbReference>
<evidence type="ECO:0000256" key="4">
    <source>
        <dbReference type="ARBA" id="ARBA00012030"/>
    </source>
</evidence>
<dbReference type="NCBIfam" id="NF003591">
    <property type="entry name" value="PRK05254.1-4"/>
    <property type="match status" value="1"/>
</dbReference>
<dbReference type="NCBIfam" id="NF003589">
    <property type="entry name" value="PRK05254.1-2"/>
    <property type="match status" value="1"/>
</dbReference>
<evidence type="ECO:0000256" key="7">
    <source>
        <dbReference type="ARBA" id="ARBA00022801"/>
    </source>
</evidence>
<accession>A0A2S9WSS9</accession>
<comment type="similarity">
    <text evidence="3 9 11">Belongs to the uracil-DNA glycosylase (UDG) superfamily. UNG family.</text>
</comment>
<dbReference type="Gene3D" id="3.40.470.10">
    <property type="entry name" value="Uracil-DNA glycosylase-like domain"/>
    <property type="match status" value="1"/>
</dbReference>
<keyword evidence="7 9" id="KW-0378">Hydrolase</keyword>
<dbReference type="PANTHER" id="PTHR11264">
    <property type="entry name" value="URACIL-DNA GLYCOSYLASE"/>
    <property type="match status" value="1"/>
</dbReference>
<dbReference type="InterPro" id="IPR036895">
    <property type="entry name" value="Uracil-DNA_glycosylase-like_sf"/>
</dbReference>
<dbReference type="OrthoDB" id="9804372at2"/>
<organism evidence="13 14">
    <name type="scientific">Nonlabens agnitus</name>
    <dbReference type="NCBI Taxonomy" id="870484"/>
    <lineage>
        <taxon>Bacteria</taxon>
        <taxon>Pseudomonadati</taxon>
        <taxon>Bacteroidota</taxon>
        <taxon>Flavobacteriia</taxon>
        <taxon>Flavobacteriales</taxon>
        <taxon>Flavobacteriaceae</taxon>
        <taxon>Nonlabens</taxon>
    </lineage>
</organism>
<dbReference type="Pfam" id="PF03167">
    <property type="entry name" value="UDG"/>
    <property type="match status" value="1"/>
</dbReference>
<dbReference type="NCBIfam" id="NF003588">
    <property type="entry name" value="PRK05254.1-1"/>
    <property type="match status" value="1"/>
</dbReference>
<keyword evidence="6 9" id="KW-0227">DNA damage</keyword>
<feature type="domain" description="Uracil-DNA glycosylase-like" evidence="12">
    <location>
        <begin position="50"/>
        <end position="213"/>
    </location>
</feature>
<comment type="caution">
    <text evidence="13">The sequence shown here is derived from an EMBL/GenBank/DDBJ whole genome shotgun (WGS) entry which is preliminary data.</text>
</comment>
<dbReference type="NCBIfam" id="NF003592">
    <property type="entry name" value="PRK05254.1-5"/>
    <property type="match status" value="1"/>
</dbReference>
<dbReference type="EC" id="3.2.2.27" evidence="4 9"/>
<dbReference type="HAMAP" id="MF_00148">
    <property type="entry name" value="UDG"/>
    <property type="match status" value="1"/>
</dbReference>
<evidence type="ECO:0000256" key="6">
    <source>
        <dbReference type="ARBA" id="ARBA00022763"/>
    </source>
</evidence>
<comment type="subcellular location">
    <subcellularLocation>
        <location evidence="9">Cytoplasm</location>
    </subcellularLocation>
</comment>
<dbReference type="PROSITE" id="PS00130">
    <property type="entry name" value="U_DNA_GLYCOSYLASE"/>
    <property type="match status" value="1"/>
</dbReference>
<evidence type="ECO:0000256" key="10">
    <source>
        <dbReference type="PROSITE-ProRule" id="PRU10072"/>
    </source>
</evidence>
<dbReference type="FunFam" id="3.40.470.10:FF:000001">
    <property type="entry name" value="Uracil-DNA glycosylase"/>
    <property type="match status" value="1"/>
</dbReference>
<keyword evidence="14" id="KW-1185">Reference proteome</keyword>
<keyword evidence="8 9" id="KW-0234">DNA repair</keyword>
<gene>
    <name evidence="9" type="primary">ung</name>
    <name evidence="13" type="ORF">BST86_05135</name>
</gene>
<keyword evidence="9" id="KW-0963">Cytoplasm</keyword>
<evidence type="ECO:0000256" key="11">
    <source>
        <dbReference type="RuleBase" id="RU003780"/>
    </source>
</evidence>
<dbReference type="AlphaFoldDB" id="A0A2S9WSS9"/>
<dbReference type="RefSeq" id="WP_105982348.1">
    <property type="nucleotide sequence ID" value="NZ_MQUC01000003.1"/>
</dbReference>